<feature type="region of interest" description="Disordered" evidence="1">
    <location>
        <begin position="354"/>
        <end position="377"/>
    </location>
</feature>
<dbReference type="AlphaFoldDB" id="A0A835WD10"/>
<dbReference type="EMBL" id="JAEHOD010000027">
    <property type="protein sequence ID" value="KAG2445136.1"/>
    <property type="molecule type" value="Genomic_DNA"/>
</dbReference>
<evidence type="ECO:0000313" key="3">
    <source>
        <dbReference type="EMBL" id="KAG2445136.1"/>
    </source>
</evidence>
<evidence type="ECO:0000313" key="4">
    <source>
        <dbReference type="Proteomes" id="UP000613740"/>
    </source>
</evidence>
<feature type="domain" description="FAS1" evidence="2">
    <location>
        <begin position="183"/>
        <end position="338"/>
    </location>
</feature>
<dbReference type="InterPro" id="IPR000782">
    <property type="entry name" value="FAS1_domain"/>
</dbReference>
<protein>
    <recommendedName>
        <fullName evidence="2">FAS1 domain-containing protein</fullName>
    </recommendedName>
</protein>
<feature type="region of interest" description="Disordered" evidence="1">
    <location>
        <begin position="1083"/>
        <end position="1112"/>
    </location>
</feature>
<dbReference type="PROSITE" id="PS50213">
    <property type="entry name" value="FAS1"/>
    <property type="match status" value="5"/>
</dbReference>
<evidence type="ECO:0000259" key="2">
    <source>
        <dbReference type="PROSITE" id="PS50213"/>
    </source>
</evidence>
<feature type="domain" description="FAS1" evidence="2">
    <location>
        <begin position="738"/>
        <end position="887"/>
    </location>
</feature>
<reference evidence="3" key="1">
    <citation type="journal article" date="2020" name="bioRxiv">
        <title>Comparative genomics of Chlamydomonas.</title>
        <authorList>
            <person name="Craig R.J."/>
            <person name="Hasan A.R."/>
            <person name="Ness R.W."/>
            <person name="Keightley P.D."/>
        </authorList>
    </citation>
    <scope>NUCLEOTIDE SEQUENCE</scope>
    <source>
        <strain evidence="3">CCAP 11/173</strain>
    </source>
</reference>
<organism evidence="3 4">
    <name type="scientific">Chlamydomonas schloesseri</name>
    <dbReference type="NCBI Taxonomy" id="2026947"/>
    <lineage>
        <taxon>Eukaryota</taxon>
        <taxon>Viridiplantae</taxon>
        <taxon>Chlorophyta</taxon>
        <taxon>core chlorophytes</taxon>
        <taxon>Chlorophyceae</taxon>
        <taxon>CS clade</taxon>
        <taxon>Chlamydomonadales</taxon>
        <taxon>Chlamydomonadaceae</taxon>
        <taxon>Chlamydomonas</taxon>
    </lineage>
</organism>
<feature type="domain" description="FAS1" evidence="2">
    <location>
        <begin position="920"/>
        <end position="1073"/>
    </location>
</feature>
<evidence type="ECO:0000256" key="1">
    <source>
        <dbReference type="SAM" id="MobiDB-lite"/>
    </source>
</evidence>
<sequence>MTVVKGGNPRHPPPRKVAPTLKPPAPPSYKSIVDLAHARKDLSIAYAVLKKTAGPDFGPNSPPATVFLPNNEAFKLLLKALGVNEMQLLSLPTKVLTELVVYHAVPGKPLAAKDLKAKQVVETALDGYNLTITKDSAGVMVLAALSKARVLVPDLKAGKTIVHIVDTVLVPFDVLSPPVTPGAFDTPGGALMELGLESLYGAIEAAGLDAVLNRTDVVGTLFAPTDDAFERMQLALANTGLAAQIANPQVVQMILGDHVHLGQKLLAADVVMRSTIPVGWDATSYTRPDAHLLTVTFNPAGPSVTLSGFPGSAAKVVKADVLVGPAQGLVIHVVDGVLITTATAKALGLIPANQTAPANQTTPSPKPAPTPSPSNGGVVPVVTVPSLAAALAGTLDLSTLLSKAVAAGFANQTQIANMPLTMFAPVNSAWTAFEAMLRAKDPRLVTIANQLTGLIVNDHIHIGDAYNANALTNGQVIPMGGDPTSYMQPGAPVARVAVNSSGVFVVHEVSGAKVLRTIVAGPTVVNVIDSVMLSRAAAAALGLLALPSASPSPRPNVEGQTLLSVLSTDPALAGVMQLVVPAGLDGAFANPNAAYTLFAPVTQAVAAFGKELTQIQTLNPTNPKVLTLIYQVLATHLYMGGVLRSGNLTDGQVITTGAANTPAFKVNVTKNGTGTYLTASNTVKVIAVDVPAGKSIIHKLDGVLLSPEAGMLIIELLGGGGGAGPTPSPSGGPAPSEYGNVLAALAAADDLEGFGALLGVTGQLQQLSSANLVATFFAPTNDALGRINSTVSAIANPELMMQLPQLLSELIGAHVHIGTALAAADLTDGKKIPVGVDPAAYSAAGAVVLTVIVNSTGTFLQSGNIVMVSRTTIKAGKSYIHVIEDVILSPKVFAIFSGAKGSSPAPSPAEEPSPTPSGGFSTVRQALQGSIDLMAFNGMLTYPSVAAKVNDPNFVATVFVPNTDAFRKSQVLLSSIASTQLTSNPTLLLQVMDELLGPHFHVGEALAADDLSVDGKKIPVGLNPATYSAADATVLTVIVNATGTFLQSSNIVMVTSTSIKAGKSMIHVIEDIILSPRLLALLPPPGSAPEPSPEPSPEPEQQDPTYDDLPSALRGEGFNHLADMYDAAVASSVGGIMQGLLAAPITLFAPSDTLIDEHLSGQGKTFSAFLAEGTANPLVIAGLVVPHIHIGNAYTLDDMVPGMAVATSADILPMFKTTLTVTENDTKVIFSSPGSGAVTVVGGVIYAGSATIIPVDKVLLPDP</sequence>
<feature type="region of interest" description="Disordered" evidence="1">
    <location>
        <begin position="1"/>
        <end position="25"/>
    </location>
</feature>
<dbReference type="InterPro" id="IPR050904">
    <property type="entry name" value="Adhesion/Biosynth-related"/>
</dbReference>
<name>A0A835WD10_9CHLO</name>
<proteinExistence type="predicted"/>
<comment type="caution">
    <text evidence="3">The sequence shown here is derived from an EMBL/GenBank/DDBJ whole genome shotgun (WGS) entry which is preliminary data.</text>
</comment>
<dbReference type="OrthoDB" id="540756at2759"/>
<dbReference type="SMART" id="SM00554">
    <property type="entry name" value="FAS1"/>
    <property type="match status" value="7"/>
</dbReference>
<feature type="domain" description="FAS1" evidence="2">
    <location>
        <begin position="29"/>
        <end position="169"/>
    </location>
</feature>
<gene>
    <name evidence="3" type="ORF">HYH02_008604</name>
</gene>
<dbReference type="PANTHER" id="PTHR10900:SF77">
    <property type="entry name" value="FI19380P1"/>
    <property type="match status" value="1"/>
</dbReference>
<dbReference type="Pfam" id="PF02469">
    <property type="entry name" value="Fasciclin"/>
    <property type="match status" value="5"/>
</dbReference>
<dbReference type="InterPro" id="IPR036378">
    <property type="entry name" value="FAS1_dom_sf"/>
</dbReference>
<keyword evidence="4" id="KW-1185">Reference proteome</keyword>
<dbReference type="Gene3D" id="2.30.180.10">
    <property type="entry name" value="FAS1 domain"/>
    <property type="match status" value="7"/>
</dbReference>
<accession>A0A835WD10</accession>
<dbReference type="PANTHER" id="PTHR10900">
    <property type="entry name" value="PERIOSTIN-RELATED"/>
    <property type="match status" value="1"/>
</dbReference>
<dbReference type="GO" id="GO:0005615">
    <property type="term" value="C:extracellular space"/>
    <property type="evidence" value="ECO:0007669"/>
    <property type="project" value="TreeGrafter"/>
</dbReference>
<feature type="compositionally biased region" description="Pro residues" evidence="1">
    <location>
        <begin position="1083"/>
        <end position="1098"/>
    </location>
</feature>
<dbReference type="Proteomes" id="UP000613740">
    <property type="component" value="Unassembled WGS sequence"/>
</dbReference>
<feature type="domain" description="FAS1" evidence="2">
    <location>
        <begin position="559"/>
        <end position="704"/>
    </location>
</feature>
<dbReference type="SUPFAM" id="SSF82153">
    <property type="entry name" value="FAS1 domain"/>
    <property type="match status" value="6"/>
</dbReference>